<comment type="caution">
    <text evidence="3">The sequence shown here is derived from an EMBL/GenBank/DDBJ whole genome shotgun (WGS) entry which is preliminary data.</text>
</comment>
<dbReference type="PANTHER" id="PTHR46268:SF6">
    <property type="entry name" value="UNIVERSAL STRESS PROTEIN UP12"/>
    <property type="match status" value="1"/>
</dbReference>
<dbReference type="InterPro" id="IPR006016">
    <property type="entry name" value="UspA"/>
</dbReference>
<dbReference type="Pfam" id="PF00582">
    <property type="entry name" value="Usp"/>
    <property type="match status" value="1"/>
</dbReference>
<evidence type="ECO:0000313" key="3">
    <source>
        <dbReference type="EMBL" id="EEB33376.1"/>
    </source>
</evidence>
<evidence type="ECO:0000259" key="2">
    <source>
        <dbReference type="Pfam" id="PF00582"/>
    </source>
</evidence>
<dbReference type="eggNOG" id="COG0589">
    <property type="taxonomic scope" value="Bacteria"/>
</dbReference>
<dbReference type="InterPro" id="IPR014729">
    <property type="entry name" value="Rossmann-like_a/b/a_fold"/>
</dbReference>
<dbReference type="STRING" id="901.DESPIGER_1775"/>
<dbReference type="Gene3D" id="3.40.50.620">
    <property type="entry name" value="HUPs"/>
    <property type="match status" value="1"/>
</dbReference>
<gene>
    <name evidence="3" type="ORF">DESPIG_01730</name>
</gene>
<dbReference type="HOGENOM" id="CLU_049301_11_2_7"/>
<dbReference type="Proteomes" id="UP000003676">
    <property type="component" value="Unassembled WGS sequence"/>
</dbReference>
<dbReference type="PANTHER" id="PTHR46268">
    <property type="entry name" value="STRESS RESPONSE PROTEIN NHAX"/>
    <property type="match status" value="1"/>
</dbReference>
<dbReference type="SUPFAM" id="SSF52402">
    <property type="entry name" value="Adenine nucleotide alpha hydrolases-like"/>
    <property type="match status" value="1"/>
</dbReference>
<organism evidence="3 4">
    <name type="scientific">Desulfovibrio piger ATCC 29098</name>
    <dbReference type="NCBI Taxonomy" id="411464"/>
    <lineage>
        <taxon>Bacteria</taxon>
        <taxon>Pseudomonadati</taxon>
        <taxon>Thermodesulfobacteriota</taxon>
        <taxon>Desulfovibrionia</taxon>
        <taxon>Desulfovibrionales</taxon>
        <taxon>Desulfovibrionaceae</taxon>
        <taxon>Desulfovibrio</taxon>
    </lineage>
</organism>
<comment type="similarity">
    <text evidence="1">Belongs to the universal stress protein A family.</text>
</comment>
<dbReference type="PRINTS" id="PR01438">
    <property type="entry name" value="UNVRSLSTRESS"/>
</dbReference>
<proteinExistence type="inferred from homology"/>
<dbReference type="InterPro" id="IPR006015">
    <property type="entry name" value="Universal_stress_UspA"/>
</dbReference>
<sequence length="145" mass="15866">MQGVHMSYERVLLPVSGKHSGERALKALSQARKLDPKEIILLHTVAPSVGSPMPNIMRDQQDVTVKAEALLAPLAAELDNAGIPYQTVIRHGLPVETIVKAAKEMDAEAIVMFSDGRDDLTDRLFGSITEHVLRNTPLPVLVVRQ</sequence>
<protein>
    <submittedName>
        <fullName evidence="3">Universal stress family protein</fullName>
    </submittedName>
</protein>
<evidence type="ECO:0000313" key="4">
    <source>
        <dbReference type="Proteomes" id="UP000003676"/>
    </source>
</evidence>
<feature type="domain" description="UspA" evidence="2">
    <location>
        <begin position="8"/>
        <end position="144"/>
    </location>
</feature>
<reference evidence="3 4" key="1">
    <citation type="submission" date="2008-10" db="EMBL/GenBank/DDBJ databases">
        <title>Draft genome sequence of Desulvovibrio piger (ATCC 29098).</title>
        <authorList>
            <person name="Sudarsanam P."/>
            <person name="Ley R."/>
            <person name="Guruge J."/>
            <person name="Turnbaugh P.J."/>
            <person name="Mahowald M."/>
            <person name="Liep D."/>
            <person name="Gordon J."/>
        </authorList>
    </citation>
    <scope>NUCLEOTIDE SEQUENCE [LARGE SCALE GENOMIC DNA]</scope>
    <source>
        <strain evidence="3 4">ATCC 29098</strain>
    </source>
</reference>
<accession>B6WUH1</accession>
<dbReference type="EMBL" id="ABXU01000053">
    <property type="protein sequence ID" value="EEB33376.1"/>
    <property type="molecule type" value="Genomic_DNA"/>
</dbReference>
<name>B6WUH1_9BACT</name>
<evidence type="ECO:0000256" key="1">
    <source>
        <dbReference type="ARBA" id="ARBA00008791"/>
    </source>
</evidence>
<dbReference type="CDD" id="cd00293">
    <property type="entry name" value="USP-like"/>
    <property type="match status" value="1"/>
</dbReference>
<dbReference type="AlphaFoldDB" id="B6WUH1"/>
<reference evidence="3 4" key="2">
    <citation type="submission" date="2008-10" db="EMBL/GenBank/DDBJ databases">
        <authorList>
            <person name="Fulton L."/>
            <person name="Clifton S."/>
            <person name="Fulton B."/>
            <person name="Xu J."/>
            <person name="Minx P."/>
            <person name="Pepin K.H."/>
            <person name="Johnson M."/>
            <person name="Bhonagiri V."/>
            <person name="Nash W.E."/>
            <person name="Mardis E.R."/>
            <person name="Wilson R.K."/>
        </authorList>
    </citation>
    <scope>NUCLEOTIDE SEQUENCE [LARGE SCALE GENOMIC DNA]</scope>
    <source>
        <strain evidence="3 4">ATCC 29098</strain>
    </source>
</reference>